<dbReference type="OrthoDB" id="1166206at2759"/>
<reference evidence="3" key="2">
    <citation type="submission" date="2019-10" db="EMBL/GenBank/DDBJ databases">
        <title>A de novo genome assembly of a pear dwarfing rootstock.</title>
        <authorList>
            <person name="Wang F."/>
            <person name="Wang J."/>
            <person name="Li S."/>
            <person name="Zhang Y."/>
            <person name="Fang M."/>
            <person name="Ma L."/>
            <person name="Zhao Y."/>
            <person name="Jiang S."/>
        </authorList>
    </citation>
    <scope>NUCLEOTIDE SEQUENCE [LARGE SCALE GENOMIC DNA]</scope>
</reference>
<dbReference type="AlphaFoldDB" id="A0A5N5GVI2"/>
<comment type="caution">
    <text evidence="2">The sequence shown here is derived from an EMBL/GenBank/DDBJ whole genome shotgun (WGS) entry which is preliminary data.</text>
</comment>
<evidence type="ECO:0000313" key="2">
    <source>
        <dbReference type="EMBL" id="KAB2617921.1"/>
    </source>
</evidence>
<sequence length="216" mass="23869">MSNIIATIHALGEAQKEIVASVKKLKNSIPKLSEKASNKDCTPREKASQEESAAAPSYPTSVLHMPYLKGYETPNLVLFDRRKGSPKEHISPFIDALGPHTGDCNLCLKKFSKSLIDSTVENGKCRLPETNILAYIPPQCCEVMILDGCVVYSFRGPDHIMWENPEYGDTACQASEVPKETKDMSALATEDESLYKIMLASKFMQDGSIIVAEKLR</sequence>
<feature type="region of interest" description="Disordered" evidence="1">
    <location>
        <begin position="33"/>
        <end position="57"/>
    </location>
</feature>
<proteinExistence type="predicted"/>
<keyword evidence="3" id="KW-1185">Reference proteome</keyword>
<reference evidence="2 3" key="3">
    <citation type="submission" date="2019-11" db="EMBL/GenBank/DDBJ databases">
        <title>A de novo genome assembly of a pear dwarfing rootstock.</title>
        <authorList>
            <person name="Wang F."/>
            <person name="Wang J."/>
            <person name="Li S."/>
            <person name="Zhang Y."/>
            <person name="Fang M."/>
            <person name="Ma L."/>
            <person name="Zhao Y."/>
            <person name="Jiang S."/>
        </authorList>
    </citation>
    <scope>NUCLEOTIDE SEQUENCE [LARGE SCALE GENOMIC DNA]</scope>
    <source>
        <strain evidence="2">S2</strain>
        <tissue evidence="2">Leaf</tissue>
    </source>
</reference>
<name>A0A5N5GVI2_9ROSA</name>
<dbReference type="Proteomes" id="UP000327157">
    <property type="component" value="Chromosome 15"/>
</dbReference>
<evidence type="ECO:0000313" key="3">
    <source>
        <dbReference type="Proteomes" id="UP000327157"/>
    </source>
</evidence>
<gene>
    <name evidence="2" type="ORF">D8674_013790</name>
</gene>
<dbReference type="EMBL" id="SMOL01000401">
    <property type="protein sequence ID" value="KAB2617921.1"/>
    <property type="molecule type" value="Genomic_DNA"/>
</dbReference>
<reference evidence="2 3" key="1">
    <citation type="submission" date="2019-09" db="EMBL/GenBank/DDBJ databases">
        <authorList>
            <person name="Ou C."/>
        </authorList>
    </citation>
    <scope>NUCLEOTIDE SEQUENCE [LARGE SCALE GENOMIC DNA]</scope>
    <source>
        <strain evidence="2">S2</strain>
        <tissue evidence="2">Leaf</tissue>
    </source>
</reference>
<feature type="compositionally biased region" description="Basic and acidic residues" evidence="1">
    <location>
        <begin position="33"/>
        <end position="49"/>
    </location>
</feature>
<organism evidence="2 3">
    <name type="scientific">Pyrus ussuriensis x Pyrus communis</name>
    <dbReference type="NCBI Taxonomy" id="2448454"/>
    <lineage>
        <taxon>Eukaryota</taxon>
        <taxon>Viridiplantae</taxon>
        <taxon>Streptophyta</taxon>
        <taxon>Embryophyta</taxon>
        <taxon>Tracheophyta</taxon>
        <taxon>Spermatophyta</taxon>
        <taxon>Magnoliopsida</taxon>
        <taxon>eudicotyledons</taxon>
        <taxon>Gunneridae</taxon>
        <taxon>Pentapetalae</taxon>
        <taxon>rosids</taxon>
        <taxon>fabids</taxon>
        <taxon>Rosales</taxon>
        <taxon>Rosaceae</taxon>
        <taxon>Amygdaloideae</taxon>
        <taxon>Maleae</taxon>
        <taxon>Pyrus</taxon>
    </lineage>
</organism>
<evidence type="ECO:0000256" key="1">
    <source>
        <dbReference type="SAM" id="MobiDB-lite"/>
    </source>
</evidence>
<protein>
    <submittedName>
        <fullName evidence="2">Uncharacterized protein</fullName>
    </submittedName>
</protein>
<accession>A0A5N5GVI2</accession>